<dbReference type="PRINTS" id="PR00344">
    <property type="entry name" value="BCTRLSENSOR"/>
</dbReference>
<reference evidence="5 6" key="1">
    <citation type="submission" date="2020-11" db="EMBL/GenBank/DDBJ databases">
        <title>Genome seq and assembly of Sphingosinicella sp.</title>
        <authorList>
            <person name="Chhetri G."/>
        </authorList>
    </citation>
    <scope>NUCLEOTIDE SEQUENCE [LARGE SCALE GENOMIC DNA]</scope>
    <source>
        <strain evidence="5 6">UDD2</strain>
    </source>
</reference>
<keyword evidence="3" id="KW-0472">Membrane</keyword>
<evidence type="ECO:0000256" key="2">
    <source>
        <dbReference type="ARBA" id="ARBA00012438"/>
    </source>
</evidence>
<keyword evidence="3" id="KW-1133">Transmembrane helix</keyword>
<dbReference type="InterPro" id="IPR005467">
    <property type="entry name" value="His_kinase_dom"/>
</dbReference>
<organism evidence="5 6">
    <name type="scientific">Allosphingosinicella flava</name>
    <dbReference type="NCBI Taxonomy" id="2771430"/>
    <lineage>
        <taxon>Bacteria</taxon>
        <taxon>Pseudomonadati</taxon>
        <taxon>Pseudomonadota</taxon>
        <taxon>Alphaproteobacteria</taxon>
        <taxon>Sphingomonadales</taxon>
        <taxon>Sphingomonadaceae</taxon>
        <taxon>Allosphingosinicella</taxon>
    </lineage>
</organism>
<protein>
    <recommendedName>
        <fullName evidence="2">histidine kinase</fullName>
        <ecNumber evidence="2">2.7.13.3</ecNumber>
    </recommendedName>
</protein>
<gene>
    <name evidence="5" type="primary">prsK</name>
    <name evidence="5" type="ORF">IC614_10780</name>
</gene>
<sequence length="690" mass="74943">MIGMIGLWSDMIAACLYGGLALWQLRHWSADTRSHPLTAAFAIIAAWMAFKASEGADHLLPGLAEPARNVAFLAFMHAIAMGREQAPLRALGTVYGAVAAVVGCQILTVCLLHSIRATGVAHDAAEAAYQVLGLTVSAGALILVHNLYSQAQAGSRAAIRLPMLGLAAMWTYDLHLYTVAYLTRDMPTDLVALRGAMLALLAPFFAAAGRKESWSVELSRTATFQSLSLLAIFGYLILMMSATRALEAVKAGWVGMAQAVILLLMASTLLILLPSRRIRAWMRVTTAKHFFPHRYDYRAEWLRFTRTIGTSGPDALPIDVRVVKALAQAADASGGMMLTLDGDYRFAPAGQWNWRMDAQGWQDATLGRLLEERAFIIDFGTVDADGKFSFGGSNFALPRWTVEAGSWAGVPVIHNDRLVALVLLAAPPVRRPIDWEDFDLFRTAGIEAASYLAEAQAQEKLADARRFDEFNRRFAFIMHDIKNLVSQISLVARNAERHANNPEFRADMIATLQSSVRKMNDLLARLSKGAQDDIRPSRPVEVRLMLAPLVEARRRIHPIELSGDAGIAVQADGAGFEQAVTHLLQNAIDASTGGQPIRIAIAQAGALVTVAIADQGCGMSAEFIRTRLFQPFASTKEGGFGIGAYEARSLIEAMGGRLDVDSREGMGTTFTITLPAADIAAVLEEERIRA</sequence>
<dbReference type="InterPro" id="IPR036890">
    <property type="entry name" value="HATPase_C_sf"/>
</dbReference>
<evidence type="ECO:0000256" key="3">
    <source>
        <dbReference type="SAM" id="Phobius"/>
    </source>
</evidence>
<evidence type="ECO:0000313" key="5">
    <source>
        <dbReference type="EMBL" id="QPQ54794.1"/>
    </source>
</evidence>
<feature type="transmembrane region" description="Helical" evidence="3">
    <location>
        <begin position="6"/>
        <end position="25"/>
    </location>
</feature>
<dbReference type="SUPFAM" id="SSF55781">
    <property type="entry name" value="GAF domain-like"/>
    <property type="match status" value="1"/>
</dbReference>
<keyword evidence="5" id="KW-0808">Transferase</keyword>
<feature type="transmembrane region" description="Helical" evidence="3">
    <location>
        <begin position="221"/>
        <end position="241"/>
    </location>
</feature>
<dbReference type="Pfam" id="PF02518">
    <property type="entry name" value="HATPase_c"/>
    <property type="match status" value="1"/>
</dbReference>
<dbReference type="EC" id="2.7.13.3" evidence="2"/>
<feature type="transmembrane region" description="Helical" evidence="3">
    <location>
        <begin position="191"/>
        <end position="209"/>
    </location>
</feature>
<evidence type="ECO:0000256" key="1">
    <source>
        <dbReference type="ARBA" id="ARBA00000085"/>
    </source>
</evidence>
<dbReference type="PANTHER" id="PTHR43065">
    <property type="entry name" value="SENSOR HISTIDINE KINASE"/>
    <property type="match status" value="1"/>
</dbReference>
<dbReference type="AlphaFoldDB" id="A0A7T2GJ25"/>
<dbReference type="InterPro" id="IPR003594">
    <property type="entry name" value="HATPase_dom"/>
</dbReference>
<keyword evidence="5" id="KW-0418">Kinase</keyword>
<dbReference type="NCBIfam" id="TIGR02916">
    <property type="entry name" value="PEP_his_kin"/>
    <property type="match status" value="1"/>
</dbReference>
<evidence type="ECO:0000313" key="6">
    <source>
        <dbReference type="Proteomes" id="UP000594873"/>
    </source>
</evidence>
<dbReference type="PROSITE" id="PS50109">
    <property type="entry name" value="HIS_KIN"/>
    <property type="match status" value="1"/>
</dbReference>
<dbReference type="SUPFAM" id="SSF55874">
    <property type="entry name" value="ATPase domain of HSP90 chaperone/DNA topoisomerase II/histidine kinase"/>
    <property type="match status" value="1"/>
</dbReference>
<comment type="catalytic activity">
    <reaction evidence="1">
        <text>ATP + protein L-histidine = ADP + protein N-phospho-L-histidine.</text>
        <dbReference type="EC" id="2.7.13.3"/>
    </reaction>
</comment>
<name>A0A7T2GJ25_9SPHN</name>
<feature type="transmembrane region" description="Helical" evidence="3">
    <location>
        <begin position="253"/>
        <end position="273"/>
    </location>
</feature>
<dbReference type="GO" id="GO:0004673">
    <property type="term" value="F:protein histidine kinase activity"/>
    <property type="evidence" value="ECO:0007669"/>
    <property type="project" value="UniProtKB-EC"/>
</dbReference>
<dbReference type="Proteomes" id="UP000594873">
    <property type="component" value="Chromosome"/>
</dbReference>
<keyword evidence="6" id="KW-1185">Reference proteome</keyword>
<keyword evidence="3" id="KW-0812">Transmembrane</keyword>
<dbReference type="KEGG" id="sflv:IC614_10780"/>
<dbReference type="InterPro" id="IPR004358">
    <property type="entry name" value="Sig_transdc_His_kin-like_C"/>
</dbReference>
<dbReference type="InterPro" id="IPR014265">
    <property type="entry name" value="XrtA/PrsK"/>
</dbReference>
<dbReference type="PANTHER" id="PTHR43065:SF42">
    <property type="entry name" value="TWO-COMPONENT SENSOR PPRA"/>
    <property type="match status" value="1"/>
</dbReference>
<dbReference type="EMBL" id="CP065592">
    <property type="protein sequence ID" value="QPQ54794.1"/>
    <property type="molecule type" value="Genomic_DNA"/>
</dbReference>
<dbReference type="RefSeq" id="WP_200971436.1">
    <property type="nucleotide sequence ID" value="NZ_CP065592.1"/>
</dbReference>
<dbReference type="Gene3D" id="3.30.565.10">
    <property type="entry name" value="Histidine kinase-like ATPase, C-terminal domain"/>
    <property type="match status" value="1"/>
</dbReference>
<accession>A0A7T2GJ25</accession>
<dbReference type="SMART" id="SM00387">
    <property type="entry name" value="HATPase_c"/>
    <property type="match status" value="1"/>
</dbReference>
<feature type="domain" description="Histidine kinase" evidence="4">
    <location>
        <begin position="476"/>
        <end position="678"/>
    </location>
</feature>
<feature type="transmembrane region" description="Helical" evidence="3">
    <location>
        <begin position="127"/>
        <end position="149"/>
    </location>
</feature>
<evidence type="ECO:0000259" key="4">
    <source>
        <dbReference type="PROSITE" id="PS50109"/>
    </source>
</evidence>
<feature type="transmembrane region" description="Helical" evidence="3">
    <location>
        <begin position="94"/>
        <end position="115"/>
    </location>
</feature>
<proteinExistence type="predicted"/>